<dbReference type="PROSITE" id="PS51886">
    <property type="entry name" value="TLDC"/>
    <property type="match status" value="1"/>
</dbReference>
<dbReference type="PANTHER" id="PTHR45774:SF3">
    <property type="entry name" value="BTB (POZ) DOMAIN-CONTAINING 2B-RELATED"/>
    <property type="match status" value="1"/>
</dbReference>
<sequence length="516" mass="60273">MELLPKLSQNLLEILNDEEFYDITIEVGNDPYVRIFRAHMVILYYRSPYLRRIITLTTNKRKNDGILSHIKLPNISPEIFEIILRYIYSGEIFISLNECDTSIIIKTLVSAGELYLQELIKYLQSFLIKNKSEWMEQNFDIVYNASFENDSFLDLQNYCTDLISKQPDKIFNSLNFSLIPEKLLISVIQNNDLQTTEIQVWDHVLKWGLAQHPDLPSDPTNYSKDDFNTLKNTLKQCIPFIRFHNLTSKEFLDKVFPYRKILPKELYIDLLKEFLGNDNKKSGKSKPRMNKEISLITIDSKIISFQQAELILKWVDRSKIGNKLTSPCEFKLLFRGSRDGLTREKFHQYCDDHSRTVTIVKVKDNNEILGGYNPVEWRSYGGDSITKDSFIFSFNNNNNDNNSNETENYILSRITNENHAILNGSFNGPSFGNTDLIILGFLGNYCRQKSYKKPIRKFVHFDIEECEQVNKKKKQAIAMAEENEFYSKLCVAEIFRGAIDEKSEEEIDLLEECYFC</sequence>
<reference evidence="3 4" key="1">
    <citation type="journal article" date="2013" name="Proc. Natl. Acad. Sci. U.S.A.">
        <title>Genome of an arbuscular mycorrhizal fungus provides insight into the oldest plant symbiosis.</title>
        <authorList>
            <person name="Tisserant E."/>
            <person name="Malbreil M."/>
            <person name="Kuo A."/>
            <person name="Kohler A."/>
            <person name="Symeonidi A."/>
            <person name="Balestrini R."/>
            <person name="Charron P."/>
            <person name="Duensing N."/>
            <person name="Frei Dit Frey N."/>
            <person name="Gianinazzi-Pearson V."/>
            <person name="Gilbert L.B."/>
            <person name="Handa Y."/>
            <person name="Herr J.R."/>
            <person name="Hijri M."/>
            <person name="Koul R."/>
            <person name="Kawaguchi M."/>
            <person name="Krajinski F."/>
            <person name="Lammers P.J."/>
            <person name="Masclaux F.G."/>
            <person name="Murat C."/>
            <person name="Morin E."/>
            <person name="Ndikumana S."/>
            <person name="Pagni M."/>
            <person name="Petitpierre D."/>
            <person name="Requena N."/>
            <person name="Rosikiewicz P."/>
            <person name="Riley R."/>
            <person name="Saito K."/>
            <person name="San Clemente H."/>
            <person name="Shapiro H."/>
            <person name="van Tuinen D."/>
            <person name="Becard G."/>
            <person name="Bonfante P."/>
            <person name="Paszkowski U."/>
            <person name="Shachar-Hill Y.Y."/>
            <person name="Tuskan G.A."/>
            <person name="Young P.W."/>
            <person name="Sanders I.R."/>
            <person name="Henrissat B."/>
            <person name="Rensing S.A."/>
            <person name="Grigoriev I.V."/>
            <person name="Corradi N."/>
            <person name="Roux C."/>
            <person name="Martin F."/>
        </authorList>
    </citation>
    <scope>NUCLEOTIDE SEQUENCE [LARGE SCALE GENOMIC DNA]</scope>
    <source>
        <strain evidence="3 4">DAOM 197198</strain>
    </source>
</reference>
<dbReference type="Gene3D" id="1.25.40.420">
    <property type="match status" value="1"/>
</dbReference>
<dbReference type="CDD" id="cd18186">
    <property type="entry name" value="BTB_POZ_ZBTB_KLHL-like"/>
    <property type="match status" value="1"/>
</dbReference>
<dbReference type="SMART" id="SM00225">
    <property type="entry name" value="BTB"/>
    <property type="match status" value="1"/>
</dbReference>
<feature type="domain" description="TLDc" evidence="2">
    <location>
        <begin position="301"/>
        <end position="472"/>
    </location>
</feature>
<evidence type="ECO:0000313" key="4">
    <source>
        <dbReference type="Proteomes" id="UP000018888"/>
    </source>
</evidence>
<dbReference type="Pfam" id="PF07534">
    <property type="entry name" value="TLD"/>
    <property type="match status" value="1"/>
</dbReference>
<accession>A0A2P4QUU7</accession>
<evidence type="ECO:0008006" key="5">
    <source>
        <dbReference type="Google" id="ProtNLM"/>
    </source>
</evidence>
<dbReference type="AlphaFoldDB" id="A0A2P4QUU7"/>
<evidence type="ECO:0000313" key="3">
    <source>
        <dbReference type="EMBL" id="POG81434.1"/>
    </source>
</evidence>
<feature type="domain" description="BTB" evidence="1">
    <location>
        <begin position="21"/>
        <end position="96"/>
    </location>
</feature>
<name>A0A2P4QUU7_RHIID</name>
<dbReference type="Pfam" id="PF00651">
    <property type="entry name" value="BTB"/>
    <property type="match status" value="1"/>
</dbReference>
<dbReference type="PANTHER" id="PTHR45774">
    <property type="entry name" value="BTB/POZ DOMAIN-CONTAINING"/>
    <property type="match status" value="1"/>
</dbReference>
<dbReference type="InterPro" id="IPR011333">
    <property type="entry name" value="SKP1/BTB/POZ_sf"/>
</dbReference>
<protein>
    <recommendedName>
        <fullName evidence="5">Kelch-like protein 17</fullName>
    </recommendedName>
</protein>
<dbReference type="EMBL" id="AUPC02000011">
    <property type="protein sequence ID" value="POG81434.1"/>
    <property type="molecule type" value="Genomic_DNA"/>
</dbReference>
<proteinExistence type="predicted"/>
<gene>
    <name evidence="3" type="ORF">GLOIN_2v1763339</name>
</gene>
<dbReference type="InterPro" id="IPR000210">
    <property type="entry name" value="BTB/POZ_dom"/>
</dbReference>
<dbReference type="PROSITE" id="PS50097">
    <property type="entry name" value="BTB"/>
    <property type="match status" value="1"/>
</dbReference>
<keyword evidence="4" id="KW-1185">Reference proteome</keyword>
<dbReference type="SUPFAM" id="SSF54695">
    <property type="entry name" value="POZ domain"/>
    <property type="match status" value="1"/>
</dbReference>
<dbReference type="Proteomes" id="UP000018888">
    <property type="component" value="Unassembled WGS sequence"/>
</dbReference>
<dbReference type="InterPro" id="IPR006571">
    <property type="entry name" value="TLDc_dom"/>
</dbReference>
<evidence type="ECO:0000259" key="1">
    <source>
        <dbReference type="PROSITE" id="PS50097"/>
    </source>
</evidence>
<comment type="caution">
    <text evidence="3">The sequence shown here is derived from an EMBL/GenBank/DDBJ whole genome shotgun (WGS) entry which is preliminary data.</text>
</comment>
<reference evidence="3 4" key="2">
    <citation type="journal article" date="2018" name="New Phytol.">
        <title>High intraspecific genome diversity in the model arbuscular mycorrhizal symbiont Rhizophagus irregularis.</title>
        <authorList>
            <person name="Chen E.C.H."/>
            <person name="Morin E."/>
            <person name="Beaudet D."/>
            <person name="Noel J."/>
            <person name="Yildirir G."/>
            <person name="Ndikumana S."/>
            <person name="Charron P."/>
            <person name="St-Onge C."/>
            <person name="Giorgi J."/>
            <person name="Kruger M."/>
            <person name="Marton T."/>
            <person name="Ropars J."/>
            <person name="Grigoriev I.V."/>
            <person name="Hainaut M."/>
            <person name="Henrissat B."/>
            <person name="Roux C."/>
            <person name="Martin F."/>
            <person name="Corradi N."/>
        </authorList>
    </citation>
    <scope>NUCLEOTIDE SEQUENCE [LARGE SCALE GENOMIC DNA]</scope>
    <source>
        <strain evidence="3 4">DAOM 197198</strain>
    </source>
</reference>
<dbReference type="VEuPathDB" id="FungiDB:RhiirFUN_026232"/>
<evidence type="ECO:0000259" key="2">
    <source>
        <dbReference type="PROSITE" id="PS51886"/>
    </source>
</evidence>
<dbReference type="Gene3D" id="3.30.710.10">
    <property type="entry name" value="Potassium Channel Kv1.1, Chain A"/>
    <property type="match status" value="1"/>
</dbReference>
<organism evidence="3 4">
    <name type="scientific">Rhizophagus irregularis (strain DAOM 181602 / DAOM 197198 / MUCL 43194)</name>
    <name type="common">Arbuscular mycorrhizal fungus</name>
    <name type="synonym">Glomus intraradices</name>
    <dbReference type="NCBI Taxonomy" id="747089"/>
    <lineage>
        <taxon>Eukaryota</taxon>
        <taxon>Fungi</taxon>
        <taxon>Fungi incertae sedis</taxon>
        <taxon>Mucoromycota</taxon>
        <taxon>Glomeromycotina</taxon>
        <taxon>Glomeromycetes</taxon>
        <taxon>Glomerales</taxon>
        <taxon>Glomeraceae</taxon>
        <taxon>Rhizophagus</taxon>
    </lineage>
</organism>